<keyword evidence="1" id="KW-1133">Transmembrane helix</keyword>
<feature type="transmembrane region" description="Helical" evidence="1">
    <location>
        <begin position="137"/>
        <end position="155"/>
    </location>
</feature>
<feature type="transmembrane region" description="Helical" evidence="1">
    <location>
        <begin position="102"/>
        <end position="122"/>
    </location>
</feature>
<reference evidence="3" key="1">
    <citation type="submission" date="2018-12" db="EMBL/GenBank/DDBJ databases">
        <title>Novel natural products biosynthetic potential of the class Ktedonobacteria.</title>
        <authorList>
            <person name="Zheng Y."/>
            <person name="Saitou A."/>
            <person name="Wang C.M."/>
            <person name="Toyoda A."/>
            <person name="Minakuchi Y."/>
            <person name="Sekiguchi Y."/>
            <person name="Ueda K."/>
            <person name="Takano H."/>
            <person name="Sakai Y."/>
            <person name="Yokota A."/>
            <person name="Yabe S."/>
        </authorList>
    </citation>
    <scope>NUCLEOTIDE SEQUENCE</scope>
    <source>
        <strain evidence="3">COM3</strain>
    </source>
</reference>
<feature type="transmembrane region" description="Helical" evidence="1">
    <location>
        <begin position="264"/>
        <end position="281"/>
    </location>
</feature>
<feature type="transmembrane region" description="Helical" evidence="1">
    <location>
        <begin position="58"/>
        <end position="82"/>
    </location>
</feature>
<dbReference type="InterPro" id="IPR042150">
    <property type="entry name" value="MmRce1-like"/>
</dbReference>
<evidence type="ECO:0000256" key="1">
    <source>
        <dbReference type="SAM" id="Phobius"/>
    </source>
</evidence>
<evidence type="ECO:0000259" key="2">
    <source>
        <dbReference type="Pfam" id="PF02517"/>
    </source>
</evidence>
<keyword evidence="3" id="KW-0645">Protease</keyword>
<name>A0A455SHL5_9CHLR</name>
<dbReference type="PANTHER" id="PTHR35797">
    <property type="entry name" value="PROTEASE-RELATED"/>
    <property type="match status" value="1"/>
</dbReference>
<gene>
    <name evidence="3" type="ORF">KTC_27280</name>
</gene>
<feature type="domain" description="CAAX prenyl protease 2/Lysostaphin resistance protein A-like" evidence="2">
    <location>
        <begin position="141"/>
        <end position="243"/>
    </location>
</feature>
<feature type="transmembrane region" description="Helical" evidence="1">
    <location>
        <begin position="231"/>
        <end position="258"/>
    </location>
</feature>
<dbReference type="EMBL" id="AP019376">
    <property type="protein sequence ID" value="BBH87977.1"/>
    <property type="molecule type" value="Genomic_DNA"/>
</dbReference>
<organism evidence="3">
    <name type="scientific">Thermosporothrix sp. COM3</name>
    <dbReference type="NCBI Taxonomy" id="2490863"/>
    <lineage>
        <taxon>Bacteria</taxon>
        <taxon>Bacillati</taxon>
        <taxon>Chloroflexota</taxon>
        <taxon>Ktedonobacteria</taxon>
        <taxon>Ktedonobacterales</taxon>
        <taxon>Thermosporotrichaceae</taxon>
        <taxon>Thermosporothrix</taxon>
    </lineage>
</organism>
<dbReference type="PANTHER" id="PTHR35797:SF1">
    <property type="entry name" value="PROTEASE"/>
    <property type="match status" value="1"/>
</dbReference>
<sequence length="306" mass="34319">MQTPSSSYQVVPSTNPFRRLLQRYPLISYFTLTYMFTWLSWLPYVLSLDGIGLLPIHLTQLGILPGAFLGPFFSGFLMTAALEGKPGVGRLLRRFIPKHIGWQWYLLAVFGVPIIVTTGFLLQPGAEAELHPVVPQIFWVFPLALLLQIVTSGLAEEPGWRGFALPHLQRQCGPVWGSILLGILWQCWHLPLYLTEWGAGAGWFEITVAILGTIGLTVLMTWVFNHTRGNLFIAILLHASLDAFGMTAATSLFSMQWIRQHDNMALFISFSVVALILIIVTRGRLGYRQQSLEDVSTSEYTTSQLK</sequence>
<dbReference type="AlphaFoldDB" id="A0A455SHL5"/>
<protein>
    <submittedName>
        <fullName evidence="3">CAAX amino protease</fullName>
    </submittedName>
</protein>
<feature type="transmembrane region" description="Helical" evidence="1">
    <location>
        <begin position="200"/>
        <end position="224"/>
    </location>
</feature>
<evidence type="ECO:0000313" key="3">
    <source>
        <dbReference type="EMBL" id="BBH87977.1"/>
    </source>
</evidence>
<dbReference type="GO" id="GO:0004175">
    <property type="term" value="F:endopeptidase activity"/>
    <property type="evidence" value="ECO:0007669"/>
    <property type="project" value="UniProtKB-ARBA"/>
</dbReference>
<feature type="transmembrane region" description="Helical" evidence="1">
    <location>
        <begin position="26"/>
        <end position="46"/>
    </location>
</feature>
<keyword evidence="1" id="KW-0812">Transmembrane</keyword>
<accession>A0A455SHL5</accession>
<keyword evidence="3" id="KW-0378">Hydrolase</keyword>
<proteinExistence type="predicted"/>
<dbReference type="GO" id="GO:0006508">
    <property type="term" value="P:proteolysis"/>
    <property type="evidence" value="ECO:0007669"/>
    <property type="project" value="UniProtKB-KW"/>
</dbReference>
<keyword evidence="1" id="KW-0472">Membrane</keyword>
<dbReference type="GO" id="GO:0080120">
    <property type="term" value="P:CAAX-box protein maturation"/>
    <property type="evidence" value="ECO:0007669"/>
    <property type="project" value="UniProtKB-ARBA"/>
</dbReference>
<dbReference type="Pfam" id="PF02517">
    <property type="entry name" value="Rce1-like"/>
    <property type="match status" value="1"/>
</dbReference>
<feature type="transmembrane region" description="Helical" evidence="1">
    <location>
        <begin position="175"/>
        <end position="194"/>
    </location>
</feature>
<dbReference type="InterPro" id="IPR003675">
    <property type="entry name" value="Rce1/LyrA-like_dom"/>
</dbReference>